<evidence type="ECO:0000259" key="9">
    <source>
        <dbReference type="Pfam" id="PF24437"/>
    </source>
</evidence>
<proteinExistence type="inferred from homology"/>
<evidence type="ECO:0000259" key="8">
    <source>
        <dbReference type="Pfam" id="PF24436"/>
    </source>
</evidence>
<dbReference type="InterPro" id="IPR056516">
    <property type="entry name" value="INTS7_N"/>
</dbReference>
<comment type="similarity">
    <text evidence="3">Belongs to the Integrator subunit 7 family.</text>
</comment>
<protein>
    <recommendedName>
        <fullName evidence="4">Integrator complex subunit 7</fullName>
    </recommendedName>
</protein>
<dbReference type="Pfam" id="PF24437">
    <property type="entry name" value="INTS7_HB"/>
    <property type="match status" value="1"/>
</dbReference>
<keyword evidence="11" id="KW-1185">Reference proteome</keyword>
<dbReference type="PANTHER" id="PTHR13322:SF2">
    <property type="entry name" value="INTEGRATOR COMPLEX SUBUNIT 7"/>
    <property type="match status" value="1"/>
</dbReference>
<comment type="subcellular location">
    <subcellularLocation>
        <location evidence="2">Cytoplasm</location>
    </subcellularLocation>
    <subcellularLocation>
        <location evidence="1">Nucleus</location>
    </subcellularLocation>
</comment>
<dbReference type="Pfam" id="PF24436">
    <property type="entry name" value="INTS7_N"/>
    <property type="match status" value="1"/>
</dbReference>
<dbReference type="PANTHER" id="PTHR13322">
    <property type="entry name" value="C1ORF73 PROTEIN"/>
    <property type="match status" value="1"/>
</dbReference>
<gene>
    <name evidence="10" type="ORF">DPMN_101747</name>
</gene>
<dbReference type="InterPro" id="IPR016024">
    <property type="entry name" value="ARM-type_fold"/>
</dbReference>
<feature type="domain" description="Integrator complex subunit 7 N-terminal" evidence="8">
    <location>
        <begin position="33"/>
        <end position="540"/>
    </location>
</feature>
<keyword evidence="5" id="KW-0963">Cytoplasm</keyword>
<evidence type="ECO:0000256" key="5">
    <source>
        <dbReference type="ARBA" id="ARBA00022490"/>
    </source>
</evidence>
<reference evidence="10" key="1">
    <citation type="journal article" date="2019" name="bioRxiv">
        <title>The Genome of the Zebra Mussel, Dreissena polymorpha: A Resource for Invasive Species Research.</title>
        <authorList>
            <person name="McCartney M.A."/>
            <person name="Auch B."/>
            <person name="Kono T."/>
            <person name="Mallez S."/>
            <person name="Zhang Y."/>
            <person name="Obille A."/>
            <person name="Becker A."/>
            <person name="Abrahante J.E."/>
            <person name="Garbe J."/>
            <person name="Badalamenti J.P."/>
            <person name="Herman A."/>
            <person name="Mangelson H."/>
            <person name="Liachko I."/>
            <person name="Sullivan S."/>
            <person name="Sone E.D."/>
            <person name="Koren S."/>
            <person name="Silverstein K.A.T."/>
            <person name="Beckman K.B."/>
            <person name="Gohl D.M."/>
        </authorList>
    </citation>
    <scope>NUCLEOTIDE SEQUENCE</scope>
    <source>
        <strain evidence="10">Duluth1</strain>
        <tissue evidence="10">Whole animal</tissue>
    </source>
</reference>
<evidence type="ECO:0000256" key="1">
    <source>
        <dbReference type="ARBA" id="ARBA00004123"/>
    </source>
</evidence>
<sequence>MAAPVSTFHKSHTKSFKHDVSPFDQEQDANSALSDLDRGLRSMKVGVQCEAVVRFPGLFEKYPFPILINSAFLRLADVFRAGNNFIRWCILRVTHESEKHLDKILNVDEFMRRIFSVYHSNDPVARAVTLRVLANISLIISERKNIHHSITVSLDSHDAVEVQAAIYAAQKFSEQSRVFAANICDKISEMIHSVATPVDLKLSLIPVLQFMHHDVSMATKARNVCLKLLDSYPAEKFKVQTLSVMSHLASLSLIDIPAQIDLLLEHVCTDPRSHVGIVCLQELHTLALKTPHLWTYNHIMRLCEYFLKRDSHSSKLLSMNILAQLSKSVTFNLIFTKSDFHDVFLSVCNHCYASPSYALAARVIEFYTHIVIAYCKSKTLEYWSGQNLVEGAVTAIQTQILIMASEASDTKNLKLCLKCAVDMVKSHPKTADSFATCIADLLPDVQEPVNSILSESLAAIGSLHQTMMPQSVVPQILPLLEGPSHRHTHQMQVYLCTVLFQVAEGKPLPVHIEDTITACFFEADPWLGYKLSRAGMRYGQSGVAHKILSSLALEVASEHFHFWLNGLRDICKAESELQKPGTPIGVIQEALAWYHRGLTSLKAKMCTEAESDLGLFQEIVNFAHVFPLQFQCEYIQLRASLLESHTQLLRTCNTFKTCPPPAIATHKAQAKGLEITKYEHIVSQLGKTGAEYSRLSEMLATLYQQSFDADPDSLIHLQLLQTSCELMKLAITSIAQTGNDGQTLPADKMVLGLGEVTGDKYKQLLNTINAELTSLINTEGTQVITYKHMSFLTSSAHKLATSPCCFPRYFFQSLQQTALKLAISPQQTGTEPVLVQNDTYLALTVEGIIQHGARPGRFRKVKAISVSVVSNIISRTLTNSDQKLTESTGNTLEQAVEPHNDYFTLSFILRFPVLGLHAVTIQAAILDTAGAKWHTGPRVGLQVKSYDDAIQKQQQVKHAQRPTYSQLLNS</sequence>
<accession>A0A9D4LI51</accession>
<dbReference type="EMBL" id="JAIWYP010000003">
    <property type="protein sequence ID" value="KAH3859100.1"/>
    <property type="molecule type" value="Genomic_DNA"/>
</dbReference>
<feature type="domain" description="Integrator complex subunit 7 C-terminal" evidence="7">
    <location>
        <begin position="820"/>
        <end position="933"/>
    </location>
</feature>
<evidence type="ECO:0000256" key="4">
    <source>
        <dbReference type="ARBA" id="ARBA00015336"/>
    </source>
</evidence>
<feature type="domain" description="Integrator complex subunit 7 helical bundle" evidence="9">
    <location>
        <begin position="543"/>
        <end position="733"/>
    </location>
</feature>
<evidence type="ECO:0000313" key="10">
    <source>
        <dbReference type="EMBL" id="KAH3859100.1"/>
    </source>
</evidence>
<evidence type="ECO:0000256" key="6">
    <source>
        <dbReference type="ARBA" id="ARBA00023242"/>
    </source>
</evidence>
<comment type="caution">
    <text evidence="10">The sequence shown here is derived from an EMBL/GenBank/DDBJ whole genome shotgun (WGS) entry which is preliminary data.</text>
</comment>
<evidence type="ECO:0000256" key="2">
    <source>
        <dbReference type="ARBA" id="ARBA00004496"/>
    </source>
</evidence>
<evidence type="ECO:0000313" key="11">
    <source>
        <dbReference type="Proteomes" id="UP000828390"/>
    </source>
</evidence>
<evidence type="ECO:0000259" key="7">
    <source>
        <dbReference type="Pfam" id="PF22965"/>
    </source>
</evidence>
<dbReference type="Pfam" id="PF22965">
    <property type="entry name" value="INTS7_C"/>
    <property type="match status" value="1"/>
</dbReference>
<dbReference type="InterPro" id="IPR033060">
    <property type="entry name" value="INTS7"/>
</dbReference>
<dbReference type="GO" id="GO:0034472">
    <property type="term" value="P:snRNA 3'-end processing"/>
    <property type="evidence" value="ECO:0007669"/>
    <property type="project" value="TreeGrafter"/>
</dbReference>
<dbReference type="AlphaFoldDB" id="A0A9D4LI51"/>
<organism evidence="10 11">
    <name type="scientific">Dreissena polymorpha</name>
    <name type="common">Zebra mussel</name>
    <name type="synonym">Mytilus polymorpha</name>
    <dbReference type="NCBI Taxonomy" id="45954"/>
    <lineage>
        <taxon>Eukaryota</taxon>
        <taxon>Metazoa</taxon>
        <taxon>Spiralia</taxon>
        <taxon>Lophotrochozoa</taxon>
        <taxon>Mollusca</taxon>
        <taxon>Bivalvia</taxon>
        <taxon>Autobranchia</taxon>
        <taxon>Heteroconchia</taxon>
        <taxon>Euheterodonta</taxon>
        <taxon>Imparidentia</taxon>
        <taxon>Neoheterodontei</taxon>
        <taxon>Myida</taxon>
        <taxon>Dreissenoidea</taxon>
        <taxon>Dreissenidae</taxon>
        <taxon>Dreissena</taxon>
    </lineage>
</organism>
<keyword evidence="6" id="KW-0539">Nucleus</keyword>
<dbReference type="GO" id="GO:0032039">
    <property type="term" value="C:integrator complex"/>
    <property type="evidence" value="ECO:0007669"/>
    <property type="project" value="InterPro"/>
</dbReference>
<dbReference type="SUPFAM" id="SSF48371">
    <property type="entry name" value="ARM repeat"/>
    <property type="match status" value="1"/>
</dbReference>
<dbReference type="Proteomes" id="UP000828390">
    <property type="component" value="Unassembled WGS sequence"/>
</dbReference>
<evidence type="ECO:0000256" key="3">
    <source>
        <dbReference type="ARBA" id="ARBA00008565"/>
    </source>
</evidence>
<dbReference type="InterPro" id="IPR056517">
    <property type="entry name" value="INTS7_HB"/>
</dbReference>
<name>A0A9D4LI51_DREPO</name>
<dbReference type="GO" id="GO:0005737">
    <property type="term" value="C:cytoplasm"/>
    <property type="evidence" value="ECO:0007669"/>
    <property type="project" value="UniProtKB-SubCell"/>
</dbReference>
<reference evidence="10" key="2">
    <citation type="submission" date="2020-11" db="EMBL/GenBank/DDBJ databases">
        <authorList>
            <person name="McCartney M.A."/>
            <person name="Auch B."/>
            <person name="Kono T."/>
            <person name="Mallez S."/>
            <person name="Becker A."/>
            <person name="Gohl D.M."/>
            <person name="Silverstein K.A.T."/>
            <person name="Koren S."/>
            <person name="Bechman K.B."/>
            <person name="Herman A."/>
            <person name="Abrahante J.E."/>
            <person name="Garbe J."/>
        </authorList>
    </citation>
    <scope>NUCLEOTIDE SEQUENCE</scope>
    <source>
        <strain evidence="10">Duluth1</strain>
        <tissue evidence="10">Whole animal</tissue>
    </source>
</reference>
<dbReference type="InterPro" id="IPR054519">
    <property type="entry name" value="INTS7_C"/>
</dbReference>